<dbReference type="EMBL" id="JAVRJZ010000017">
    <property type="protein sequence ID" value="KAK2710182.1"/>
    <property type="molecule type" value="Genomic_DNA"/>
</dbReference>
<name>A0AA88HSS3_ARTSF</name>
<keyword evidence="3" id="KW-1185">Reference proteome</keyword>
<comment type="caution">
    <text evidence="2">The sequence shown here is derived from an EMBL/GenBank/DDBJ whole genome shotgun (WGS) entry which is preliminary data.</text>
</comment>
<proteinExistence type="predicted"/>
<dbReference type="AlphaFoldDB" id="A0AA88HSS3"/>
<organism evidence="2 3">
    <name type="scientific">Artemia franciscana</name>
    <name type="common">Brine shrimp</name>
    <name type="synonym">Artemia sanfranciscana</name>
    <dbReference type="NCBI Taxonomy" id="6661"/>
    <lineage>
        <taxon>Eukaryota</taxon>
        <taxon>Metazoa</taxon>
        <taxon>Ecdysozoa</taxon>
        <taxon>Arthropoda</taxon>
        <taxon>Crustacea</taxon>
        <taxon>Branchiopoda</taxon>
        <taxon>Anostraca</taxon>
        <taxon>Artemiidae</taxon>
        <taxon>Artemia</taxon>
    </lineage>
</organism>
<evidence type="ECO:0000256" key="1">
    <source>
        <dbReference type="SAM" id="SignalP"/>
    </source>
</evidence>
<keyword evidence="1" id="KW-0732">Signal</keyword>
<protein>
    <submittedName>
        <fullName evidence="2">Uncharacterized protein</fullName>
    </submittedName>
</protein>
<accession>A0AA88HSS3</accession>
<feature type="chain" id="PRO_5041690808" evidence="1">
    <location>
        <begin position="19"/>
        <end position="128"/>
    </location>
</feature>
<evidence type="ECO:0000313" key="2">
    <source>
        <dbReference type="EMBL" id="KAK2710182.1"/>
    </source>
</evidence>
<gene>
    <name evidence="2" type="ORF">QYM36_013751</name>
</gene>
<sequence length="128" mass="14262">MLSSRVLQLGLIWYFTKAETCSKEIMDSFAVKSRNGHDTFGIDVSHPRNLKPSKGLYFGGTFKAYEAREDINPCIVGNVRGHVENVEIHSGVNHKDDLLNMLKRVDPNAADSDEAPSIAPLCERFSKP</sequence>
<feature type="signal peptide" evidence="1">
    <location>
        <begin position="1"/>
        <end position="18"/>
    </location>
</feature>
<evidence type="ECO:0000313" key="3">
    <source>
        <dbReference type="Proteomes" id="UP001187531"/>
    </source>
</evidence>
<dbReference type="Proteomes" id="UP001187531">
    <property type="component" value="Unassembled WGS sequence"/>
</dbReference>
<reference evidence="2" key="1">
    <citation type="submission" date="2023-07" db="EMBL/GenBank/DDBJ databases">
        <title>Chromosome-level genome assembly of Artemia franciscana.</title>
        <authorList>
            <person name="Jo E."/>
        </authorList>
    </citation>
    <scope>NUCLEOTIDE SEQUENCE</scope>
    <source>
        <tissue evidence="2">Whole body</tissue>
    </source>
</reference>